<organism evidence="2 3">
    <name type="scientific">Corynebacterium mycetoides</name>
    <dbReference type="NCBI Taxonomy" id="38302"/>
    <lineage>
        <taxon>Bacteria</taxon>
        <taxon>Bacillati</taxon>
        <taxon>Actinomycetota</taxon>
        <taxon>Actinomycetes</taxon>
        <taxon>Mycobacteriales</taxon>
        <taxon>Corynebacteriaceae</taxon>
        <taxon>Corynebacterium</taxon>
    </lineage>
</organism>
<dbReference type="InterPro" id="IPR002035">
    <property type="entry name" value="VWF_A"/>
</dbReference>
<dbReference type="Gene3D" id="3.40.50.410">
    <property type="entry name" value="von Willebrand factor, type A domain"/>
    <property type="match status" value="1"/>
</dbReference>
<gene>
    <name evidence="2" type="ORF">SAMN04488535_0506</name>
</gene>
<dbReference type="SMART" id="SM00327">
    <property type="entry name" value="VWA"/>
    <property type="match status" value="1"/>
</dbReference>
<evidence type="ECO:0000313" key="2">
    <source>
        <dbReference type="EMBL" id="SDL70786.1"/>
    </source>
</evidence>
<accession>A0A1G9M966</accession>
<dbReference type="PROSITE" id="PS50234">
    <property type="entry name" value="VWFA"/>
    <property type="match status" value="1"/>
</dbReference>
<dbReference type="RefSeq" id="WP_092148329.1">
    <property type="nucleotide sequence ID" value="NZ_LT629700.1"/>
</dbReference>
<evidence type="ECO:0000259" key="1">
    <source>
        <dbReference type="PROSITE" id="PS50234"/>
    </source>
</evidence>
<dbReference type="Pfam" id="PF00092">
    <property type="entry name" value="VWA"/>
    <property type="match status" value="1"/>
</dbReference>
<reference evidence="3" key="1">
    <citation type="submission" date="2016-10" db="EMBL/GenBank/DDBJ databases">
        <authorList>
            <person name="Varghese N."/>
            <person name="Submissions S."/>
        </authorList>
    </citation>
    <scope>NUCLEOTIDE SEQUENCE [LARGE SCALE GENOMIC DNA]</scope>
    <source>
        <strain evidence="3">DSM 20632</strain>
    </source>
</reference>
<sequence>MARHASGKNNYALSGRAIAALVAVVALIGATGIYAATRGEDSAEQPAASCVAGDLSLPVAATDESVGRLLVDAYADTHPVVRDYCVQPQLVESVADAAVYIAPNTPVSHQELAQRNRTSAVADPKPVYAQKVGLASKDEVPDASAVEVGAVAFPVNDEPAASALVASVLAGNEQDAVQALTDHRVPGLEQAARTADVIATSEGNVPGGYSFSPLDASIVYAAIPLTQGDTVTEEQSRAGQDFASSAASRFDGDGVQQPTISEMVWAAASPTGGEAITDNTDDGVAVAEGGPTNTLFLLDTSDAMAPYMDGAQRGISAAAQGVADAGHQVALWNYSSPLNPGVVNGYRRNVAMTSDAGEVVGSVNRFLTGGEPMTREAVLAAVSQTAEPGAPARIVVVTSGTADGGDDEAFADAVTSAAGSDVTVSVVHVGEGQQDEALRRVSSAATIAKSAGDVEPAIAAAAGLTRS</sequence>
<dbReference type="SUPFAM" id="SSF53300">
    <property type="entry name" value="vWA-like"/>
    <property type="match status" value="1"/>
</dbReference>
<proteinExistence type="predicted"/>
<feature type="domain" description="VWFA" evidence="1">
    <location>
        <begin position="293"/>
        <end position="443"/>
    </location>
</feature>
<keyword evidence="3" id="KW-1185">Reference proteome</keyword>
<dbReference type="OrthoDB" id="4427980at2"/>
<protein>
    <submittedName>
        <fullName evidence="2">von Willebrand factor type A domain-containing protein</fullName>
    </submittedName>
</protein>
<dbReference type="Proteomes" id="UP000199350">
    <property type="component" value="Chromosome I"/>
</dbReference>
<name>A0A1G9M966_9CORY</name>
<dbReference type="AlphaFoldDB" id="A0A1G9M966"/>
<dbReference type="InterPro" id="IPR036465">
    <property type="entry name" value="vWFA_dom_sf"/>
</dbReference>
<dbReference type="EMBL" id="LT629700">
    <property type="protein sequence ID" value="SDL70786.1"/>
    <property type="molecule type" value="Genomic_DNA"/>
</dbReference>
<dbReference type="STRING" id="38302.SAMN04488535_0506"/>
<dbReference type="CDD" id="cd00198">
    <property type="entry name" value="vWFA"/>
    <property type="match status" value="1"/>
</dbReference>
<evidence type="ECO:0000313" key="3">
    <source>
        <dbReference type="Proteomes" id="UP000199350"/>
    </source>
</evidence>